<comment type="caution">
    <text evidence="7">The sequence shown here is derived from an EMBL/GenBank/DDBJ whole genome shotgun (WGS) entry which is preliminary data.</text>
</comment>
<accession>A0A1F7IUZ1</accession>
<dbReference type="GO" id="GO:0008360">
    <property type="term" value="P:regulation of cell shape"/>
    <property type="evidence" value="ECO:0007669"/>
    <property type="project" value="UniProtKB-KW"/>
</dbReference>
<dbReference type="Proteomes" id="UP000177141">
    <property type="component" value="Unassembled WGS sequence"/>
</dbReference>
<evidence type="ECO:0000256" key="6">
    <source>
        <dbReference type="ARBA" id="ARBA00023458"/>
    </source>
</evidence>
<dbReference type="SUPFAM" id="SSF53067">
    <property type="entry name" value="Actin-like ATPase domain"/>
    <property type="match status" value="2"/>
</dbReference>
<evidence type="ECO:0008006" key="9">
    <source>
        <dbReference type="Google" id="ProtNLM"/>
    </source>
</evidence>
<dbReference type="PANTHER" id="PTHR42749">
    <property type="entry name" value="CELL SHAPE-DETERMINING PROTEIN MREB"/>
    <property type="match status" value="1"/>
</dbReference>
<dbReference type="GO" id="GO:0005737">
    <property type="term" value="C:cytoplasm"/>
    <property type="evidence" value="ECO:0007669"/>
    <property type="project" value="UniProtKB-SubCell"/>
</dbReference>
<dbReference type="InterPro" id="IPR056546">
    <property type="entry name" value="MreB_MamK-like"/>
</dbReference>
<dbReference type="PANTHER" id="PTHR42749:SF1">
    <property type="entry name" value="CELL SHAPE-DETERMINING PROTEIN MREB"/>
    <property type="match status" value="1"/>
</dbReference>
<reference evidence="7 8" key="1">
    <citation type="journal article" date="2016" name="Nat. Commun.">
        <title>Thousands of microbial genomes shed light on interconnected biogeochemical processes in an aquifer system.</title>
        <authorList>
            <person name="Anantharaman K."/>
            <person name="Brown C.T."/>
            <person name="Hug L.A."/>
            <person name="Sharon I."/>
            <person name="Castelle C.J."/>
            <person name="Probst A.J."/>
            <person name="Thomas B.C."/>
            <person name="Singh A."/>
            <person name="Wilkins M.J."/>
            <person name="Karaoz U."/>
            <person name="Brodie E.L."/>
            <person name="Williams K.H."/>
            <person name="Hubbard S.S."/>
            <person name="Banfield J.F."/>
        </authorList>
    </citation>
    <scope>NUCLEOTIDE SEQUENCE [LARGE SCALE GENOMIC DNA]</scope>
</reference>
<evidence type="ECO:0000256" key="4">
    <source>
        <dbReference type="ARBA" id="ARBA00022840"/>
    </source>
</evidence>
<dbReference type="InterPro" id="IPR004000">
    <property type="entry name" value="Actin"/>
</dbReference>
<comment type="subcellular location">
    <subcellularLocation>
        <location evidence="1">Cytoplasm</location>
    </subcellularLocation>
</comment>
<keyword evidence="5" id="KW-0133">Cell shape</keyword>
<comment type="similarity">
    <text evidence="6">Belongs to the FtsA/MreB family.</text>
</comment>
<dbReference type="InterPro" id="IPR004753">
    <property type="entry name" value="MreB"/>
</dbReference>
<evidence type="ECO:0000256" key="3">
    <source>
        <dbReference type="ARBA" id="ARBA00022741"/>
    </source>
</evidence>
<dbReference type="EMBL" id="MGAL01000035">
    <property type="protein sequence ID" value="OGK47175.1"/>
    <property type="molecule type" value="Genomic_DNA"/>
</dbReference>
<keyword evidence="2" id="KW-0963">Cytoplasm</keyword>
<evidence type="ECO:0000256" key="1">
    <source>
        <dbReference type="ARBA" id="ARBA00004496"/>
    </source>
</evidence>
<evidence type="ECO:0000313" key="8">
    <source>
        <dbReference type="Proteomes" id="UP000177141"/>
    </source>
</evidence>
<dbReference type="PRINTS" id="PR01652">
    <property type="entry name" value="SHAPEPROTEIN"/>
</dbReference>
<dbReference type="Gene3D" id="3.30.420.40">
    <property type="match status" value="2"/>
</dbReference>
<name>A0A1F7IUZ1_9BACT</name>
<organism evidence="7 8">
    <name type="scientific">Candidatus Roizmanbacteria bacterium RIFCSPLOWO2_01_FULL_38_12</name>
    <dbReference type="NCBI Taxonomy" id="1802061"/>
    <lineage>
        <taxon>Bacteria</taxon>
        <taxon>Candidatus Roizmaniibacteriota</taxon>
    </lineage>
</organism>
<dbReference type="GO" id="GO:0000902">
    <property type="term" value="P:cell morphogenesis"/>
    <property type="evidence" value="ECO:0007669"/>
    <property type="project" value="InterPro"/>
</dbReference>
<dbReference type="STRING" id="1802061.A3A93_04030"/>
<keyword evidence="4" id="KW-0067">ATP-binding</keyword>
<sequence>MKSIINKFTNIRLPFFSSLYTYFDLGTTNTRIGIKNKGVTLTEPTYLGYNSRIKDYIFFGAEAKTIVGKTPDFIKIIRPIVNGILYDFDAEVAYLQKMMEKSVDPYLSQYRFIKPPIRGISAAPTIATEIEKKAVEEALEKIGCSEVFVIEKSLATVAGCGFDIFSHEPHFVIDMGGGLIELSIISGGGIVSQRALKTAGDNMNKLIGNYTYLKHGIVLGEATCEDLKIKLLNFTKDEKTTNVRGKSLETGLPKTIKLKSSDIREALMSQFHHIVDAAKELIELSPPEIADAVFKNGIVLTGNLAAVAGVHDFFIQELKIDTYVADNYANATILGMMKLDKDQNTVYKLISTS</sequence>
<dbReference type="Pfam" id="PF06723">
    <property type="entry name" value="MreB_Mbl"/>
    <property type="match status" value="1"/>
</dbReference>
<dbReference type="SMART" id="SM00268">
    <property type="entry name" value="ACTIN"/>
    <property type="match status" value="1"/>
</dbReference>
<dbReference type="GO" id="GO:0005524">
    <property type="term" value="F:ATP binding"/>
    <property type="evidence" value="ECO:0007669"/>
    <property type="project" value="UniProtKB-KW"/>
</dbReference>
<gene>
    <name evidence="7" type="ORF">A3A93_04030</name>
</gene>
<dbReference type="InterPro" id="IPR043129">
    <property type="entry name" value="ATPase_NBD"/>
</dbReference>
<proteinExistence type="inferred from homology"/>
<evidence type="ECO:0000313" key="7">
    <source>
        <dbReference type="EMBL" id="OGK47175.1"/>
    </source>
</evidence>
<protein>
    <recommendedName>
        <fullName evidence="9">Cell shape-determining protein MreB</fullName>
    </recommendedName>
</protein>
<evidence type="ECO:0000256" key="5">
    <source>
        <dbReference type="ARBA" id="ARBA00022960"/>
    </source>
</evidence>
<keyword evidence="3" id="KW-0547">Nucleotide-binding</keyword>
<evidence type="ECO:0000256" key="2">
    <source>
        <dbReference type="ARBA" id="ARBA00022490"/>
    </source>
</evidence>
<dbReference type="AlphaFoldDB" id="A0A1F7IUZ1"/>